<keyword evidence="1" id="KW-1185">Reference proteome</keyword>
<dbReference type="AlphaFoldDB" id="A0A914DTZ5"/>
<dbReference type="WBParaSite" id="ACRNAN_scaffold3764.g29812.t1">
    <property type="protein sequence ID" value="ACRNAN_scaffold3764.g29812.t1"/>
    <property type="gene ID" value="ACRNAN_scaffold3764.g29812"/>
</dbReference>
<evidence type="ECO:0000313" key="2">
    <source>
        <dbReference type="WBParaSite" id="ACRNAN_scaffold3764.g29812.t1"/>
    </source>
</evidence>
<accession>A0A914DTZ5</accession>
<dbReference type="Proteomes" id="UP000887540">
    <property type="component" value="Unplaced"/>
</dbReference>
<protein>
    <submittedName>
        <fullName evidence="2">Uncharacterized protein</fullName>
    </submittedName>
</protein>
<name>A0A914DTZ5_9BILA</name>
<proteinExistence type="predicted"/>
<reference evidence="2" key="1">
    <citation type="submission" date="2022-11" db="UniProtKB">
        <authorList>
            <consortium name="WormBaseParasite"/>
        </authorList>
    </citation>
    <scope>IDENTIFICATION</scope>
</reference>
<organism evidence="1 2">
    <name type="scientific">Acrobeloides nanus</name>
    <dbReference type="NCBI Taxonomy" id="290746"/>
    <lineage>
        <taxon>Eukaryota</taxon>
        <taxon>Metazoa</taxon>
        <taxon>Ecdysozoa</taxon>
        <taxon>Nematoda</taxon>
        <taxon>Chromadorea</taxon>
        <taxon>Rhabditida</taxon>
        <taxon>Tylenchina</taxon>
        <taxon>Cephalobomorpha</taxon>
        <taxon>Cephaloboidea</taxon>
        <taxon>Cephalobidae</taxon>
        <taxon>Acrobeloides</taxon>
    </lineage>
</organism>
<sequence>MMNSYMTSSSNTPDPSTTPIEWLAYGAPNAIGKTAAPSLITPIHTQNMVGEQRLSVGIAHIPGARTRFLDFDSEP</sequence>
<evidence type="ECO:0000313" key="1">
    <source>
        <dbReference type="Proteomes" id="UP000887540"/>
    </source>
</evidence>